<gene>
    <name evidence="2" type="ORF">TWF506_005862</name>
</gene>
<name>A0AAN8NK14_9PEZI</name>
<organism evidence="2 3">
    <name type="scientific">Arthrobotrys conoides</name>
    <dbReference type="NCBI Taxonomy" id="74498"/>
    <lineage>
        <taxon>Eukaryota</taxon>
        <taxon>Fungi</taxon>
        <taxon>Dikarya</taxon>
        <taxon>Ascomycota</taxon>
        <taxon>Pezizomycotina</taxon>
        <taxon>Orbiliomycetes</taxon>
        <taxon>Orbiliales</taxon>
        <taxon>Orbiliaceae</taxon>
        <taxon>Arthrobotrys</taxon>
    </lineage>
</organism>
<accession>A0AAN8NK14</accession>
<sequence>MVCDINTPTRTYHTFTPRPQSTTTQQQPAQHQRRAHRVRILMTRGVQEFIAIRLSKKRGSAWQPLSSRWIECRESEWVRRGAWAVGGEGVWRVPRV</sequence>
<feature type="region of interest" description="Disordered" evidence="1">
    <location>
        <begin position="1"/>
        <end position="32"/>
    </location>
</feature>
<dbReference type="EMBL" id="JAVHJM010000002">
    <property type="protein sequence ID" value="KAK6518724.1"/>
    <property type="molecule type" value="Genomic_DNA"/>
</dbReference>
<evidence type="ECO:0000313" key="2">
    <source>
        <dbReference type="EMBL" id="KAK6518724.1"/>
    </source>
</evidence>
<dbReference type="Proteomes" id="UP001307849">
    <property type="component" value="Unassembled WGS sequence"/>
</dbReference>
<evidence type="ECO:0000256" key="1">
    <source>
        <dbReference type="SAM" id="MobiDB-lite"/>
    </source>
</evidence>
<evidence type="ECO:0000313" key="3">
    <source>
        <dbReference type="Proteomes" id="UP001307849"/>
    </source>
</evidence>
<dbReference type="AlphaFoldDB" id="A0AAN8NK14"/>
<reference evidence="2 3" key="1">
    <citation type="submission" date="2019-10" db="EMBL/GenBank/DDBJ databases">
        <authorList>
            <person name="Palmer J.M."/>
        </authorList>
    </citation>
    <scope>NUCLEOTIDE SEQUENCE [LARGE SCALE GENOMIC DNA]</scope>
    <source>
        <strain evidence="2 3">TWF506</strain>
    </source>
</reference>
<protein>
    <submittedName>
        <fullName evidence="2">Uncharacterized protein</fullName>
    </submittedName>
</protein>
<feature type="compositionally biased region" description="Low complexity" evidence="1">
    <location>
        <begin position="16"/>
        <end position="30"/>
    </location>
</feature>
<comment type="caution">
    <text evidence="2">The sequence shown here is derived from an EMBL/GenBank/DDBJ whole genome shotgun (WGS) entry which is preliminary data.</text>
</comment>
<proteinExistence type="predicted"/>
<feature type="compositionally biased region" description="Polar residues" evidence="1">
    <location>
        <begin position="1"/>
        <end position="14"/>
    </location>
</feature>
<keyword evidence="3" id="KW-1185">Reference proteome</keyword>